<gene>
    <name evidence="8" type="ORF">AVDCRST_MAG41-3817</name>
</gene>
<reference evidence="8" key="1">
    <citation type="submission" date="2020-02" db="EMBL/GenBank/DDBJ databases">
        <authorList>
            <person name="Meier V. D."/>
        </authorList>
    </citation>
    <scope>NUCLEOTIDE SEQUENCE</scope>
    <source>
        <strain evidence="8">AVDCRST_MAG41</strain>
    </source>
</reference>
<keyword evidence="5" id="KW-0804">Transcription</keyword>
<sequence>MRTATLEMPPAPRFEADASDGVLVRQVAEGSHDALAALYDRYTRPAFALARRITGDQVFAEEVVQEVFLALWRDPAKYDPERGGFPSWLLAATHHKAVDAVRREQTVRKRRATLAEEAAFYVSAPATDIPPVEDAAWAGLRGERVRKALGALPAPQREALVLAYYAGYTQSEIAARTDTPLGTVKTRMLAGMRRLRDLLDEVSDTEGVRR</sequence>
<keyword evidence="4" id="KW-0238">DNA-binding</keyword>
<dbReference type="AlphaFoldDB" id="A0A6J4JQB1"/>
<accession>A0A6J4JQB1</accession>
<feature type="domain" description="RNA polymerase sigma-70 region 2" evidence="6">
    <location>
        <begin position="38"/>
        <end position="105"/>
    </location>
</feature>
<dbReference type="SUPFAM" id="SSF88946">
    <property type="entry name" value="Sigma2 domain of RNA polymerase sigma factors"/>
    <property type="match status" value="1"/>
</dbReference>
<dbReference type="SUPFAM" id="SSF88659">
    <property type="entry name" value="Sigma3 and sigma4 domains of RNA polymerase sigma factors"/>
    <property type="match status" value="1"/>
</dbReference>
<dbReference type="InterPro" id="IPR036388">
    <property type="entry name" value="WH-like_DNA-bd_sf"/>
</dbReference>
<keyword evidence="2" id="KW-0805">Transcription regulation</keyword>
<dbReference type="InterPro" id="IPR039425">
    <property type="entry name" value="RNA_pol_sigma-70-like"/>
</dbReference>
<evidence type="ECO:0000256" key="4">
    <source>
        <dbReference type="ARBA" id="ARBA00023125"/>
    </source>
</evidence>
<dbReference type="GO" id="GO:0006352">
    <property type="term" value="P:DNA-templated transcription initiation"/>
    <property type="evidence" value="ECO:0007669"/>
    <property type="project" value="InterPro"/>
</dbReference>
<dbReference type="PANTHER" id="PTHR43133">
    <property type="entry name" value="RNA POLYMERASE ECF-TYPE SIGMA FACTO"/>
    <property type="match status" value="1"/>
</dbReference>
<dbReference type="GO" id="GO:0016987">
    <property type="term" value="F:sigma factor activity"/>
    <property type="evidence" value="ECO:0007669"/>
    <property type="project" value="UniProtKB-KW"/>
</dbReference>
<dbReference type="InterPro" id="IPR013324">
    <property type="entry name" value="RNA_pol_sigma_r3/r4-like"/>
</dbReference>
<name>A0A6J4JQB1_9ACTN</name>
<dbReference type="Gene3D" id="1.10.1740.10">
    <property type="match status" value="1"/>
</dbReference>
<evidence type="ECO:0000259" key="6">
    <source>
        <dbReference type="Pfam" id="PF04542"/>
    </source>
</evidence>
<dbReference type="Pfam" id="PF04542">
    <property type="entry name" value="Sigma70_r2"/>
    <property type="match status" value="1"/>
</dbReference>
<dbReference type="Gene3D" id="1.10.10.10">
    <property type="entry name" value="Winged helix-like DNA-binding domain superfamily/Winged helix DNA-binding domain"/>
    <property type="match status" value="1"/>
</dbReference>
<dbReference type="NCBIfam" id="TIGR02937">
    <property type="entry name" value="sigma70-ECF"/>
    <property type="match status" value="1"/>
</dbReference>
<proteinExistence type="inferred from homology"/>
<dbReference type="Pfam" id="PF08281">
    <property type="entry name" value="Sigma70_r4_2"/>
    <property type="match status" value="1"/>
</dbReference>
<dbReference type="InterPro" id="IPR007627">
    <property type="entry name" value="RNA_pol_sigma70_r2"/>
</dbReference>
<evidence type="ECO:0000313" key="8">
    <source>
        <dbReference type="EMBL" id="CAA9284235.1"/>
    </source>
</evidence>
<dbReference type="InterPro" id="IPR013249">
    <property type="entry name" value="RNA_pol_sigma70_r4_t2"/>
</dbReference>
<dbReference type="InterPro" id="IPR014284">
    <property type="entry name" value="RNA_pol_sigma-70_dom"/>
</dbReference>
<evidence type="ECO:0000259" key="7">
    <source>
        <dbReference type="Pfam" id="PF08281"/>
    </source>
</evidence>
<comment type="similarity">
    <text evidence="1">Belongs to the sigma-70 factor family. ECF subfamily.</text>
</comment>
<dbReference type="InterPro" id="IPR013325">
    <property type="entry name" value="RNA_pol_sigma_r2"/>
</dbReference>
<feature type="domain" description="RNA polymerase sigma factor 70 region 4 type 2" evidence="7">
    <location>
        <begin position="143"/>
        <end position="195"/>
    </location>
</feature>
<keyword evidence="3" id="KW-0731">Sigma factor</keyword>
<evidence type="ECO:0000256" key="5">
    <source>
        <dbReference type="ARBA" id="ARBA00023163"/>
    </source>
</evidence>
<dbReference type="EMBL" id="CADCTP010000353">
    <property type="protein sequence ID" value="CAA9284235.1"/>
    <property type="molecule type" value="Genomic_DNA"/>
</dbReference>
<evidence type="ECO:0000256" key="2">
    <source>
        <dbReference type="ARBA" id="ARBA00023015"/>
    </source>
</evidence>
<dbReference type="PANTHER" id="PTHR43133:SF62">
    <property type="entry name" value="RNA POLYMERASE SIGMA FACTOR SIGZ"/>
    <property type="match status" value="1"/>
</dbReference>
<protein>
    <submittedName>
        <fullName evidence="8">RNA polymerase sigma-70 factor</fullName>
    </submittedName>
</protein>
<dbReference type="CDD" id="cd06171">
    <property type="entry name" value="Sigma70_r4"/>
    <property type="match status" value="1"/>
</dbReference>
<evidence type="ECO:0000256" key="1">
    <source>
        <dbReference type="ARBA" id="ARBA00010641"/>
    </source>
</evidence>
<organism evidence="8">
    <name type="scientific">uncultured Mycobacteriales bacterium</name>
    <dbReference type="NCBI Taxonomy" id="581187"/>
    <lineage>
        <taxon>Bacteria</taxon>
        <taxon>Bacillati</taxon>
        <taxon>Actinomycetota</taxon>
        <taxon>Actinomycetes</taxon>
        <taxon>Mycobacteriales</taxon>
        <taxon>environmental samples</taxon>
    </lineage>
</organism>
<evidence type="ECO:0000256" key="3">
    <source>
        <dbReference type="ARBA" id="ARBA00023082"/>
    </source>
</evidence>
<dbReference type="GO" id="GO:0003677">
    <property type="term" value="F:DNA binding"/>
    <property type="evidence" value="ECO:0007669"/>
    <property type="project" value="UniProtKB-KW"/>
</dbReference>